<dbReference type="EMBL" id="MNCJ02000328">
    <property type="protein sequence ID" value="KAF5771831.1"/>
    <property type="molecule type" value="Genomic_DNA"/>
</dbReference>
<gene>
    <name evidence="3" type="ORF">HannXRQ_Chr13g0389771</name>
    <name evidence="2" type="ORF">HanXRQr2_Chr13g0569491</name>
</gene>
<keyword evidence="1" id="KW-0472">Membrane</keyword>
<dbReference type="EMBL" id="CM007902">
    <property type="protein sequence ID" value="OTG00329.1"/>
    <property type="molecule type" value="Genomic_DNA"/>
</dbReference>
<evidence type="ECO:0000313" key="3">
    <source>
        <dbReference type="EMBL" id="OTG00329.1"/>
    </source>
</evidence>
<keyword evidence="1" id="KW-1133">Transmembrane helix</keyword>
<reference evidence="3" key="2">
    <citation type="submission" date="2017-02" db="EMBL/GenBank/DDBJ databases">
        <title>Sunflower complete genome.</title>
        <authorList>
            <person name="Langlade N."/>
            <person name="Munos S."/>
        </authorList>
    </citation>
    <scope>NUCLEOTIDE SEQUENCE [LARGE SCALE GENOMIC DNA]</scope>
    <source>
        <tissue evidence="3">Leaves</tissue>
    </source>
</reference>
<dbReference type="Gramene" id="mRNA:HanXRQr2_Chr13g0569491">
    <property type="protein sequence ID" value="CDS:HanXRQr2_Chr13g0569491.1"/>
    <property type="gene ID" value="HanXRQr2_Chr13g0569491"/>
</dbReference>
<evidence type="ECO:0000313" key="4">
    <source>
        <dbReference type="Proteomes" id="UP000215914"/>
    </source>
</evidence>
<dbReference type="InParanoid" id="A0A251SNZ9"/>
<protein>
    <submittedName>
        <fullName evidence="3">Uncharacterized protein</fullName>
    </submittedName>
</protein>
<proteinExistence type="predicted"/>
<accession>A0A251SNZ9</accession>
<evidence type="ECO:0000313" key="2">
    <source>
        <dbReference type="EMBL" id="KAF5771831.1"/>
    </source>
</evidence>
<dbReference type="Proteomes" id="UP000215914">
    <property type="component" value="Chromosome 13"/>
</dbReference>
<keyword evidence="1" id="KW-0812">Transmembrane</keyword>
<keyword evidence="4" id="KW-1185">Reference proteome</keyword>
<reference evidence="2" key="3">
    <citation type="submission" date="2020-06" db="EMBL/GenBank/DDBJ databases">
        <title>Helianthus annuus Genome sequencing and assembly Release 2.</title>
        <authorList>
            <person name="Gouzy J."/>
            <person name="Langlade N."/>
            <person name="Munos S."/>
        </authorList>
    </citation>
    <scope>NUCLEOTIDE SEQUENCE</scope>
    <source>
        <tissue evidence="2">Leaves</tissue>
    </source>
</reference>
<evidence type="ECO:0000256" key="1">
    <source>
        <dbReference type="SAM" id="Phobius"/>
    </source>
</evidence>
<name>A0A251SNZ9_HELAN</name>
<feature type="transmembrane region" description="Helical" evidence="1">
    <location>
        <begin position="12"/>
        <end position="42"/>
    </location>
</feature>
<reference evidence="2 4" key="1">
    <citation type="journal article" date="2017" name="Nature">
        <title>The sunflower genome provides insights into oil metabolism, flowering and Asterid evolution.</title>
        <authorList>
            <person name="Badouin H."/>
            <person name="Gouzy J."/>
            <person name="Grassa C.J."/>
            <person name="Murat F."/>
            <person name="Staton S.E."/>
            <person name="Cottret L."/>
            <person name="Lelandais-Briere C."/>
            <person name="Owens G.L."/>
            <person name="Carrere S."/>
            <person name="Mayjonade B."/>
            <person name="Legrand L."/>
            <person name="Gill N."/>
            <person name="Kane N.C."/>
            <person name="Bowers J.E."/>
            <person name="Hubner S."/>
            <person name="Bellec A."/>
            <person name="Berard A."/>
            <person name="Berges H."/>
            <person name="Blanchet N."/>
            <person name="Boniface M.C."/>
            <person name="Brunel D."/>
            <person name="Catrice O."/>
            <person name="Chaidir N."/>
            <person name="Claudel C."/>
            <person name="Donnadieu C."/>
            <person name="Faraut T."/>
            <person name="Fievet G."/>
            <person name="Helmstetter N."/>
            <person name="King M."/>
            <person name="Knapp S.J."/>
            <person name="Lai Z."/>
            <person name="Le Paslier M.C."/>
            <person name="Lippi Y."/>
            <person name="Lorenzon L."/>
            <person name="Mandel J.R."/>
            <person name="Marage G."/>
            <person name="Marchand G."/>
            <person name="Marquand E."/>
            <person name="Bret-Mestries E."/>
            <person name="Morien E."/>
            <person name="Nambeesan S."/>
            <person name="Nguyen T."/>
            <person name="Pegot-Espagnet P."/>
            <person name="Pouilly N."/>
            <person name="Raftis F."/>
            <person name="Sallet E."/>
            <person name="Schiex T."/>
            <person name="Thomas J."/>
            <person name="Vandecasteele C."/>
            <person name="Vares D."/>
            <person name="Vear F."/>
            <person name="Vautrin S."/>
            <person name="Crespi M."/>
            <person name="Mangin B."/>
            <person name="Burke J.M."/>
            <person name="Salse J."/>
            <person name="Munos S."/>
            <person name="Vincourt P."/>
            <person name="Rieseberg L.H."/>
            <person name="Langlade N.B."/>
        </authorList>
    </citation>
    <scope>NUCLEOTIDE SEQUENCE [LARGE SCALE GENOMIC DNA]</scope>
    <source>
        <strain evidence="4">cv. SF193</strain>
        <tissue evidence="2">Leaves</tissue>
    </source>
</reference>
<sequence>MRWIFYLHSYGFLLFVTFYLVFCCFTHLYSVALYWSFIIWFVRDFLRQRRKFLVILPR</sequence>
<dbReference type="AlphaFoldDB" id="A0A251SNZ9"/>
<organism evidence="3 4">
    <name type="scientific">Helianthus annuus</name>
    <name type="common">Common sunflower</name>
    <dbReference type="NCBI Taxonomy" id="4232"/>
    <lineage>
        <taxon>Eukaryota</taxon>
        <taxon>Viridiplantae</taxon>
        <taxon>Streptophyta</taxon>
        <taxon>Embryophyta</taxon>
        <taxon>Tracheophyta</taxon>
        <taxon>Spermatophyta</taxon>
        <taxon>Magnoliopsida</taxon>
        <taxon>eudicotyledons</taxon>
        <taxon>Gunneridae</taxon>
        <taxon>Pentapetalae</taxon>
        <taxon>asterids</taxon>
        <taxon>campanulids</taxon>
        <taxon>Asterales</taxon>
        <taxon>Asteraceae</taxon>
        <taxon>Asteroideae</taxon>
        <taxon>Heliantheae alliance</taxon>
        <taxon>Heliantheae</taxon>
        <taxon>Helianthus</taxon>
    </lineage>
</organism>